<accession>A0AAW0V3X3</accession>
<comment type="caution">
    <text evidence="2">The sequence shown here is derived from an EMBL/GenBank/DDBJ whole genome shotgun (WGS) entry which is preliminary data.</text>
</comment>
<name>A0AAW0V3X3_SCYPA</name>
<organism evidence="2 3">
    <name type="scientific">Scylla paramamosain</name>
    <name type="common">Mud crab</name>
    <dbReference type="NCBI Taxonomy" id="85552"/>
    <lineage>
        <taxon>Eukaryota</taxon>
        <taxon>Metazoa</taxon>
        <taxon>Ecdysozoa</taxon>
        <taxon>Arthropoda</taxon>
        <taxon>Crustacea</taxon>
        <taxon>Multicrustacea</taxon>
        <taxon>Malacostraca</taxon>
        <taxon>Eumalacostraca</taxon>
        <taxon>Eucarida</taxon>
        <taxon>Decapoda</taxon>
        <taxon>Pleocyemata</taxon>
        <taxon>Brachyura</taxon>
        <taxon>Eubrachyura</taxon>
        <taxon>Portunoidea</taxon>
        <taxon>Portunidae</taxon>
        <taxon>Portuninae</taxon>
        <taxon>Scylla</taxon>
    </lineage>
</organism>
<dbReference type="AlphaFoldDB" id="A0AAW0V3X3"/>
<reference evidence="2 3" key="1">
    <citation type="submission" date="2023-03" db="EMBL/GenBank/DDBJ databases">
        <title>High-quality genome of Scylla paramamosain provides insights in environmental adaptation.</title>
        <authorList>
            <person name="Zhang L."/>
        </authorList>
    </citation>
    <scope>NUCLEOTIDE SEQUENCE [LARGE SCALE GENOMIC DNA]</scope>
    <source>
        <strain evidence="2">LZ_2023a</strain>
        <tissue evidence="2">Muscle</tissue>
    </source>
</reference>
<protein>
    <submittedName>
        <fullName evidence="2">Uncharacterized protein</fullName>
    </submittedName>
</protein>
<sequence length="139" mass="14830">MQSTSLKKNEHSLKDDTPTQHTLTPPTTMMAARPLINLSCCQASVTEYDPHAYEITRPSLSTSPPRTPSHSSNNHGCHAPQYVHPTLTLTISAASATHTVKPHLATPCQDVYALGSGFGFGLCGSRDKSVLGLLSLAGY</sequence>
<dbReference type="Proteomes" id="UP001487740">
    <property type="component" value="Unassembled WGS sequence"/>
</dbReference>
<feature type="region of interest" description="Disordered" evidence="1">
    <location>
        <begin position="1"/>
        <end position="26"/>
    </location>
</feature>
<dbReference type="EMBL" id="JARAKH010000002">
    <property type="protein sequence ID" value="KAK8406719.1"/>
    <property type="molecule type" value="Genomic_DNA"/>
</dbReference>
<keyword evidence="3" id="KW-1185">Reference proteome</keyword>
<feature type="compositionally biased region" description="Basic and acidic residues" evidence="1">
    <location>
        <begin position="7"/>
        <end position="18"/>
    </location>
</feature>
<gene>
    <name evidence="2" type="ORF">O3P69_007355</name>
</gene>
<proteinExistence type="predicted"/>
<evidence type="ECO:0000256" key="1">
    <source>
        <dbReference type="SAM" id="MobiDB-lite"/>
    </source>
</evidence>
<evidence type="ECO:0000313" key="2">
    <source>
        <dbReference type="EMBL" id="KAK8406719.1"/>
    </source>
</evidence>
<evidence type="ECO:0000313" key="3">
    <source>
        <dbReference type="Proteomes" id="UP001487740"/>
    </source>
</evidence>